<dbReference type="Pfam" id="PF08812">
    <property type="entry name" value="YtxC"/>
    <property type="match status" value="1"/>
</dbReference>
<comment type="caution">
    <text evidence="1">The sequence shown here is derived from an EMBL/GenBank/DDBJ whole genome shotgun (WGS) entry which is preliminary data.</text>
</comment>
<organism evidence="1 2">
    <name type="scientific">Paenibacillus filicis</name>
    <dbReference type="NCBI Taxonomy" id="669464"/>
    <lineage>
        <taxon>Bacteria</taxon>
        <taxon>Bacillati</taxon>
        <taxon>Bacillota</taxon>
        <taxon>Bacilli</taxon>
        <taxon>Bacillales</taxon>
        <taxon>Paenibacillaceae</taxon>
        <taxon>Paenibacillus</taxon>
    </lineage>
</organism>
<dbReference type="RefSeq" id="WP_341414020.1">
    <property type="nucleotide sequence ID" value="NZ_JBBPCC010000001.1"/>
</dbReference>
<evidence type="ECO:0000313" key="1">
    <source>
        <dbReference type="EMBL" id="MEK8126980.1"/>
    </source>
</evidence>
<dbReference type="InterPro" id="IPR014199">
    <property type="entry name" value="Spore_YtxC"/>
</dbReference>
<sequence>MMKLLTVVASVRSEAQSEHFAQVFAHSGELLHNKNKIQMTVDSQEGISRIELSGRLPAFRLDQDSQQFQAESAVALADYVMRHEERGLLGKLIRDDFHYSQEEEAEQILAYCEQMLGEGHDEGEEYRLAMSRRKEKLATEIEAYVSTETVLHLDGLLRFRLQSYKQELRDVVEYAVDEFVMDRQYQEFISLLQYFVYIQEAKIPFVHLVHKGGNEFTLLNDRMEQIETDDPDAIVTVEMLEKDMNFEDMIVSTLITVSPQTIYIHTREPDAQVIKTIRQIFENRVELCGYCRLCHNLDRSAAAEYNKG</sequence>
<evidence type="ECO:0000313" key="2">
    <source>
        <dbReference type="Proteomes" id="UP001469365"/>
    </source>
</evidence>
<dbReference type="Proteomes" id="UP001469365">
    <property type="component" value="Unassembled WGS sequence"/>
</dbReference>
<protein>
    <submittedName>
        <fullName evidence="1">Sporulation protein YtxC</fullName>
    </submittedName>
</protein>
<gene>
    <name evidence="1" type="ORF">WMW72_03555</name>
</gene>
<dbReference type="EMBL" id="JBBPCC010000001">
    <property type="protein sequence ID" value="MEK8126980.1"/>
    <property type="molecule type" value="Genomic_DNA"/>
</dbReference>
<reference evidence="1 2" key="1">
    <citation type="submission" date="2024-04" db="EMBL/GenBank/DDBJ databases">
        <title>draft genome sequnece of Paenibacillus filicis.</title>
        <authorList>
            <person name="Kim D.-U."/>
        </authorList>
    </citation>
    <scope>NUCLEOTIDE SEQUENCE [LARGE SCALE GENOMIC DNA]</scope>
    <source>
        <strain evidence="1 2">KACC14197</strain>
    </source>
</reference>
<name>A0ABU9DDP0_9BACL</name>
<keyword evidence="2" id="KW-1185">Reference proteome</keyword>
<proteinExistence type="predicted"/>
<accession>A0ABU9DDP0</accession>